<feature type="region of interest" description="Disordered" evidence="1">
    <location>
        <begin position="98"/>
        <end position="128"/>
    </location>
</feature>
<proteinExistence type="predicted"/>
<evidence type="ECO:0000313" key="3">
    <source>
        <dbReference type="Proteomes" id="UP000800200"/>
    </source>
</evidence>
<feature type="compositionally biased region" description="Polar residues" evidence="1">
    <location>
        <begin position="98"/>
        <end position="123"/>
    </location>
</feature>
<keyword evidence="3" id="KW-1185">Reference proteome</keyword>
<dbReference type="AlphaFoldDB" id="A0A6A6EP99"/>
<dbReference type="EMBL" id="ML994616">
    <property type="protein sequence ID" value="KAF2191736.1"/>
    <property type="molecule type" value="Genomic_DNA"/>
</dbReference>
<evidence type="ECO:0000256" key="1">
    <source>
        <dbReference type="SAM" id="MobiDB-lite"/>
    </source>
</evidence>
<reference evidence="2" key="1">
    <citation type="journal article" date="2020" name="Stud. Mycol.">
        <title>101 Dothideomycetes genomes: a test case for predicting lifestyles and emergence of pathogens.</title>
        <authorList>
            <person name="Haridas S."/>
            <person name="Albert R."/>
            <person name="Binder M."/>
            <person name="Bloem J."/>
            <person name="Labutti K."/>
            <person name="Salamov A."/>
            <person name="Andreopoulos B."/>
            <person name="Baker S."/>
            <person name="Barry K."/>
            <person name="Bills G."/>
            <person name="Bluhm B."/>
            <person name="Cannon C."/>
            <person name="Castanera R."/>
            <person name="Culley D."/>
            <person name="Daum C."/>
            <person name="Ezra D."/>
            <person name="Gonzalez J."/>
            <person name="Henrissat B."/>
            <person name="Kuo A."/>
            <person name="Liang C."/>
            <person name="Lipzen A."/>
            <person name="Lutzoni F."/>
            <person name="Magnuson J."/>
            <person name="Mondo S."/>
            <person name="Nolan M."/>
            <person name="Ohm R."/>
            <person name="Pangilinan J."/>
            <person name="Park H.-J."/>
            <person name="Ramirez L."/>
            <person name="Alfaro M."/>
            <person name="Sun H."/>
            <person name="Tritt A."/>
            <person name="Yoshinaga Y."/>
            <person name="Zwiers L.-H."/>
            <person name="Turgeon B."/>
            <person name="Goodwin S."/>
            <person name="Spatafora J."/>
            <person name="Crous P."/>
            <person name="Grigoriev I."/>
        </authorList>
    </citation>
    <scope>NUCLEOTIDE SEQUENCE</scope>
    <source>
        <strain evidence="2">CBS 207.26</strain>
    </source>
</reference>
<organism evidence="2 3">
    <name type="scientific">Zopfia rhizophila CBS 207.26</name>
    <dbReference type="NCBI Taxonomy" id="1314779"/>
    <lineage>
        <taxon>Eukaryota</taxon>
        <taxon>Fungi</taxon>
        <taxon>Dikarya</taxon>
        <taxon>Ascomycota</taxon>
        <taxon>Pezizomycotina</taxon>
        <taxon>Dothideomycetes</taxon>
        <taxon>Dothideomycetes incertae sedis</taxon>
        <taxon>Zopfiaceae</taxon>
        <taxon>Zopfia</taxon>
    </lineage>
</organism>
<sequence>MMTYDWDSLERRLHRLTRIVQLAKKAEAKLISRRQARDARNTYRAETDSEPDPDFKFEHLIDPDEIDPDKIDPKGLRSFLQYILNVVKSIQDTVKQLDSNNGSASKAEQDSASNSASKGQAKQTKVKLNKTKVKLNKTKVKLNKVKLNNTAIIPTMKIAAQLKSSFWELKKITGSSTHPSCVTPNARTTP</sequence>
<accession>A0A6A6EP99</accession>
<protein>
    <submittedName>
        <fullName evidence="2">Uncharacterized protein</fullName>
    </submittedName>
</protein>
<feature type="region of interest" description="Disordered" evidence="1">
    <location>
        <begin position="33"/>
        <end position="55"/>
    </location>
</feature>
<evidence type="ECO:0000313" key="2">
    <source>
        <dbReference type="EMBL" id="KAF2191736.1"/>
    </source>
</evidence>
<name>A0A6A6EP99_9PEZI</name>
<dbReference type="Proteomes" id="UP000800200">
    <property type="component" value="Unassembled WGS sequence"/>
</dbReference>
<gene>
    <name evidence="2" type="ORF">K469DRAFT_695866</name>
</gene>